<keyword evidence="2" id="KW-1185">Reference proteome</keyword>
<organism evidence="1 2">
    <name type="scientific">Flaviaesturariibacter amylovorans</name>
    <dbReference type="NCBI Taxonomy" id="1084520"/>
    <lineage>
        <taxon>Bacteria</taxon>
        <taxon>Pseudomonadati</taxon>
        <taxon>Bacteroidota</taxon>
        <taxon>Chitinophagia</taxon>
        <taxon>Chitinophagales</taxon>
        <taxon>Chitinophagaceae</taxon>
        <taxon>Flaviaestuariibacter</taxon>
    </lineage>
</organism>
<protein>
    <submittedName>
        <fullName evidence="1">Uncharacterized protein</fullName>
    </submittedName>
</protein>
<accession>A0ABP8GBB2</accession>
<evidence type="ECO:0000313" key="1">
    <source>
        <dbReference type="EMBL" id="GAA4321069.1"/>
    </source>
</evidence>
<name>A0ABP8GBB2_9BACT</name>
<dbReference type="Proteomes" id="UP001501725">
    <property type="component" value="Unassembled WGS sequence"/>
</dbReference>
<comment type="caution">
    <text evidence="1">The sequence shown here is derived from an EMBL/GenBank/DDBJ whole genome shotgun (WGS) entry which is preliminary data.</text>
</comment>
<proteinExistence type="predicted"/>
<reference evidence="2" key="1">
    <citation type="journal article" date="2019" name="Int. J. Syst. Evol. Microbiol.">
        <title>The Global Catalogue of Microorganisms (GCM) 10K type strain sequencing project: providing services to taxonomists for standard genome sequencing and annotation.</title>
        <authorList>
            <consortium name="The Broad Institute Genomics Platform"/>
            <consortium name="The Broad Institute Genome Sequencing Center for Infectious Disease"/>
            <person name="Wu L."/>
            <person name="Ma J."/>
        </authorList>
    </citation>
    <scope>NUCLEOTIDE SEQUENCE [LARGE SCALE GENOMIC DNA]</scope>
    <source>
        <strain evidence="2">JCM 17919</strain>
    </source>
</reference>
<sequence>MINLSDIFEHDCPVGELNINFSTKSLTLVVDEFIEIKQEYLSKKVHFYGVSNLSISEIELVELFDLGVQNFEENQKPKTFEIIFSGSVGKPRIKLAFEYNEFFAEQL</sequence>
<evidence type="ECO:0000313" key="2">
    <source>
        <dbReference type="Proteomes" id="UP001501725"/>
    </source>
</evidence>
<gene>
    <name evidence="1" type="ORF">GCM10023184_06590</name>
</gene>
<dbReference type="EMBL" id="BAABGY010000002">
    <property type="protein sequence ID" value="GAA4321069.1"/>
    <property type="molecule type" value="Genomic_DNA"/>
</dbReference>